<sequence>MKQSSIAFWFLSFIFTLSFSNQNWAQEYQPVENGDVHEAFVTRVAGNILIDAHSKPPPTPIRERIPRQTDNAAIWLGGYWAWSDSKQDYIWTSGVWRRPPPGHQWIDGFWKEFNDGWAWIPGFWSDKNLSQLSYINLAPPSAIDENVPSAPQDNYFWNPGFWWYNPNANEYEWVDGRWEELDPNWVLIPAHYTWRPEGYVFIDAYWDWPLDSLGEAYEPVYIPPAQRETIVYEPTKIVEVSYIIDHYFYTYPDYTSFYYHHFHYHPHYWENHCCAPQWWLWDTWWGLSWSNQWGLWWWYSNPGYPAPLWITGNISSTLPPPRPALYNHMKKVRPPEFITPRGIVPPNTILKETQRISGSRRPIFPSNRAQRDKIWQEVSPKGNERIRPEGRPRPFNPDIKRSSLKKPRIDTGPVQRVPRAPEGRLPKIPKRPERPSVPQAQKPDIQRRPPRRPDGEQPPIRRPTRPRVDFDRPDFERPAVRQPSRSRLKLPRESQQDVKRPGFDRLPERRTFPPIREIRQPEKPRISYPPGFREGPSEEIQRQPQRVQPRRNQPSEIRQEIRKRSDSRRDRRQKRREDDQGNSGSDRPKPDQKA</sequence>
<evidence type="ECO:0000313" key="3">
    <source>
        <dbReference type="EMBL" id="CCB91299.1"/>
    </source>
</evidence>
<feature type="compositionally biased region" description="Basic and acidic residues" evidence="1">
    <location>
        <begin position="382"/>
        <end position="392"/>
    </location>
</feature>
<accession>F8LCT5</accession>
<dbReference type="EMBL" id="FR872652">
    <property type="protein sequence ID" value="CCB91299.1"/>
    <property type="molecule type" value="Genomic_DNA"/>
</dbReference>
<dbReference type="AlphaFoldDB" id="F8LCT5"/>
<feature type="compositionally biased region" description="Basic and acidic residues" evidence="1">
    <location>
        <begin position="466"/>
        <end position="479"/>
    </location>
</feature>
<feature type="compositionally biased region" description="Basic and acidic residues" evidence="1">
    <location>
        <begin position="557"/>
        <end position="579"/>
    </location>
</feature>
<protein>
    <submittedName>
        <fullName evidence="3">Uncharacterized protein</fullName>
    </submittedName>
</protein>
<feature type="region of interest" description="Disordered" evidence="1">
    <location>
        <begin position="352"/>
        <end position="594"/>
    </location>
</feature>
<feature type="compositionally biased region" description="Low complexity" evidence="1">
    <location>
        <begin position="542"/>
        <end position="554"/>
    </location>
</feature>
<keyword evidence="2" id="KW-0732">Signal</keyword>
<feature type="signal peptide" evidence="2">
    <location>
        <begin position="1"/>
        <end position="25"/>
    </location>
</feature>
<feature type="compositionally biased region" description="Basic and acidic residues" evidence="1">
    <location>
        <begin position="444"/>
        <end position="455"/>
    </location>
</feature>
<gene>
    <name evidence="3" type="ORF">WCH_CZ18280</name>
</gene>
<name>F8LCT5_9BACT</name>
<feature type="compositionally biased region" description="Basic and acidic residues" evidence="1">
    <location>
        <begin position="419"/>
        <end position="434"/>
    </location>
</feature>
<evidence type="ECO:0000256" key="1">
    <source>
        <dbReference type="SAM" id="MobiDB-lite"/>
    </source>
</evidence>
<organism evidence="3">
    <name type="scientific">Waddlia chondrophila 2032/99</name>
    <dbReference type="NCBI Taxonomy" id="765953"/>
    <lineage>
        <taxon>Bacteria</taxon>
        <taxon>Pseudomonadati</taxon>
        <taxon>Chlamydiota</taxon>
        <taxon>Chlamydiia</taxon>
        <taxon>Parachlamydiales</taxon>
        <taxon>Waddliaceae</taxon>
        <taxon>Waddlia</taxon>
    </lineage>
</organism>
<reference evidence="3" key="1">
    <citation type="submission" date="2011-05" db="EMBL/GenBank/DDBJ databases">
        <title>Unity in variety -- the pan-genome of the Chlamydiae.</title>
        <authorList>
            <person name="Collingro A."/>
            <person name="Tischler P."/>
            <person name="Weinmaier T."/>
            <person name="Penz T."/>
            <person name="Heinz E."/>
            <person name="Brunham R.C."/>
            <person name="Read T.D."/>
            <person name="Bavoil P.M."/>
            <person name="Sachse K."/>
            <person name="Kahane S."/>
            <person name="Friedman M.G."/>
            <person name="Rattei T."/>
            <person name="Myers G.S.A."/>
            <person name="Horn M."/>
        </authorList>
    </citation>
    <scope>NUCLEOTIDE SEQUENCE</scope>
    <source>
        <strain evidence="3">2032/99</strain>
    </source>
</reference>
<proteinExistence type="predicted"/>
<evidence type="ECO:0000256" key="2">
    <source>
        <dbReference type="SAM" id="SignalP"/>
    </source>
</evidence>
<feature type="compositionally biased region" description="Basic and acidic residues" evidence="1">
    <location>
        <begin position="490"/>
        <end position="525"/>
    </location>
</feature>
<feature type="chain" id="PRO_5003374217" evidence="2">
    <location>
        <begin position="26"/>
        <end position="594"/>
    </location>
</feature>